<gene>
    <name evidence="1" type="ORF">MGWOODY_Smn1133</name>
</gene>
<reference evidence="1" key="1">
    <citation type="submission" date="2015-10" db="EMBL/GenBank/DDBJ databases">
        <authorList>
            <person name="Gilbert D.G."/>
        </authorList>
    </citation>
    <scope>NUCLEOTIDE SEQUENCE</scope>
</reference>
<name>A0A160TR60_9ZZZZ</name>
<proteinExistence type="predicted"/>
<organism evidence="1">
    <name type="scientific">hydrothermal vent metagenome</name>
    <dbReference type="NCBI Taxonomy" id="652676"/>
    <lineage>
        <taxon>unclassified sequences</taxon>
        <taxon>metagenomes</taxon>
        <taxon>ecological metagenomes</taxon>
    </lineage>
</organism>
<dbReference type="EMBL" id="CZQE01000354">
    <property type="protein sequence ID" value="CUS46289.1"/>
    <property type="molecule type" value="Genomic_DNA"/>
</dbReference>
<protein>
    <submittedName>
        <fullName evidence="1">Uncharacterized protein</fullName>
    </submittedName>
</protein>
<accession>A0A160TR60</accession>
<sequence length="109" mass="12199">MADNYALRMLALSMAQIRQRMRDDLGIAGMVESGDLTIRMKKGSLFGRDASGDFGTDLRRRILEAQEFLERAAFAVTDEALVEAYEFTGGTGADADLLWREIRHRGLID</sequence>
<dbReference type="AlphaFoldDB" id="A0A160TR60"/>
<evidence type="ECO:0000313" key="1">
    <source>
        <dbReference type="EMBL" id="CUS46289.1"/>
    </source>
</evidence>